<evidence type="ECO:0000256" key="4">
    <source>
        <dbReference type="ARBA" id="ARBA00022759"/>
    </source>
</evidence>
<evidence type="ECO:0000313" key="9">
    <source>
        <dbReference type="Proteomes" id="UP000043764"/>
    </source>
</evidence>
<organism evidence="8 9">
    <name type="scientific">Phaeobacter italicus</name>
    <dbReference type="NCBI Taxonomy" id="481446"/>
    <lineage>
        <taxon>Bacteria</taxon>
        <taxon>Pseudomonadati</taxon>
        <taxon>Pseudomonadota</taxon>
        <taxon>Alphaproteobacteria</taxon>
        <taxon>Rhodobacterales</taxon>
        <taxon>Roseobacteraceae</taxon>
        <taxon>Phaeobacter</taxon>
    </lineage>
</organism>
<keyword evidence="5 7" id="KW-0378">Hydrolase</keyword>
<dbReference type="RefSeq" id="WP_050673091.1">
    <property type="nucleotide sequence ID" value="NZ_CAKZKN010000076.1"/>
</dbReference>
<dbReference type="InterPro" id="IPR020549">
    <property type="entry name" value="YbeY_CS"/>
</dbReference>
<name>A0A0H5DFV4_9RHOB</name>
<dbReference type="EMBL" id="CVRL01000013">
    <property type="protein sequence ID" value="CRL10350.1"/>
    <property type="molecule type" value="Genomic_DNA"/>
</dbReference>
<dbReference type="GO" id="GO:0004222">
    <property type="term" value="F:metalloendopeptidase activity"/>
    <property type="evidence" value="ECO:0007669"/>
    <property type="project" value="InterPro"/>
</dbReference>
<evidence type="ECO:0000256" key="1">
    <source>
        <dbReference type="ARBA" id="ARBA00010875"/>
    </source>
</evidence>
<feature type="binding site" evidence="7">
    <location>
        <position position="132"/>
    </location>
    <ligand>
        <name>Zn(2+)</name>
        <dbReference type="ChEBI" id="CHEBI:29105"/>
        <note>catalytic</note>
    </ligand>
</feature>
<dbReference type="PANTHER" id="PTHR46986">
    <property type="entry name" value="ENDORIBONUCLEASE YBEY, CHLOROPLASTIC"/>
    <property type="match status" value="1"/>
</dbReference>
<keyword evidence="4 7" id="KW-0255">Endonuclease</keyword>
<gene>
    <name evidence="7 8" type="primary">ybeY</name>
    <name evidence="8" type="ORF">NIT7321_01194</name>
</gene>
<dbReference type="AlphaFoldDB" id="A0A0H5DFV4"/>
<dbReference type="Pfam" id="PF02130">
    <property type="entry name" value="YbeY"/>
    <property type="match status" value="1"/>
</dbReference>
<evidence type="ECO:0000313" key="8">
    <source>
        <dbReference type="EMBL" id="CRL10350.1"/>
    </source>
</evidence>
<keyword evidence="9" id="KW-1185">Reference proteome</keyword>
<sequence length="176" mass="19269">MGLDISIEEDRWLEADLEPLVIEATEAVLSHFQLDPEACEISVLACDDARIAVLNEDFRQKAKPTNVLSWPAEELAAEEPGGTPMAPEADFTGEIPLGDIAIAYETCAREAQEAGKPLADHLRHLIVHGLLHLLGYDHIRDPDATLMEGLEVEILGKMGIDDPYTVEDSPNYGRIG</sequence>
<accession>A0A0H5DFV4</accession>
<evidence type="ECO:0000256" key="3">
    <source>
        <dbReference type="ARBA" id="ARBA00022723"/>
    </source>
</evidence>
<comment type="function">
    <text evidence="7">Single strand-specific metallo-endoribonuclease involved in late-stage 70S ribosome quality control and in maturation of the 3' terminus of the 16S rRNA.</text>
</comment>
<keyword evidence="6 7" id="KW-0862">Zinc</keyword>
<feature type="binding site" evidence="7">
    <location>
        <position position="138"/>
    </location>
    <ligand>
        <name>Zn(2+)</name>
        <dbReference type="ChEBI" id="CHEBI:29105"/>
        <note>catalytic</note>
    </ligand>
</feature>
<comment type="cofactor">
    <cofactor evidence="7">
        <name>Zn(2+)</name>
        <dbReference type="ChEBI" id="CHEBI:29105"/>
    </cofactor>
    <text evidence="7">Binds 1 zinc ion.</text>
</comment>
<dbReference type="GO" id="GO:0006364">
    <property type="term" value="P:rRNA processing"/>
    <property type="evidence" value="ECO:0007669"/>
    <property type="project" value="UniProtKB-UniRule"/>
</dbReference>
<dbReference type="GO" id="GO:0005737">
    <property type="term" value="C:cytoplasm"/>
    <property type="evidence" value="ECO:0007669"/>
    <property type="project" value="UniProtKB-SubCell"/>
</dbReference>
<protein>
    <recommendedName>
        <fullName evidence="7">Endoribonuclease YbeY</fullName>
        <ecNumber evidence="7">3.1.-.-</ecNumber>
    </recommendedName>
</protein>
<keyword evidence="2 7" id="KW-0540">Nuclease</keyword>
<dbReference type="NCBIfam" id="TIGR00043">
    <property type="entry name" value="rRNA maturation RNase YbeY"/>
    <property type="match status" value="1"/>
</dbReference>
<feature type="binding site" evidence="7">
    <location>
        <position position="128"/>
    </location>
    <ligand>
        <name>Zn(2+)</name>
        <dbReference type="ChEBI" id="CHEBI:29105"/>
        <note>catalytic</note>
    </ligand>
</feature>
<evidence type="ECO:0000256" key="5">
    <source>
        <dbReference type="ARBA" id="ARBA00022801"/>
    </source>
</evidence>
<keyword evidence="7" id="KW-0963">Cytoplasm</keyword>
<dbReference type="InterPro" id="IPR023091">
    <property type="entry name" value="MetalPrtase_cat_dom_sf_prd"/>
</dbReference>
<dbReference type="HAMAP" id="MF_00009">
    <property type="entry name" value="Endoribonucl_YbeY"/>
    <property type="match status" value="1"/>
</dbReference>
<dbReference type="Gene3D" id="3.40.390.30">
    <property type="entry name" value="Metalloproteases ('zincins'), catalytic domain"/>
    <property type="match status" value="1"/>
</dbReference>
<keyword evidence="7" id="KW-0690">Ribosome biogenesis</keyword>
<dbReference type="GO" id="GO:0004521">
    <property type="term" value="F:RNA endonuclease activity"/>
    <property type="evidence" value="ECO:0007669"/>
    <property type="project" value="UniProtKB-UniRule"/>
</dbReference>
<evidence type="ECO:0000256" key="6">
    <source>
        <dbReference type="ARBA" id="ARBA00022833"/>
    </source>
</evidence>
<dbReference type="PANTHER" id="PTHR46986:SF1">
    <property type="entry name" value="ENDORIBONUCLEASE YBEY, CHLOROPLASTIC"/>
    <property type="match status" value="1"/>
</dbReference>
<keyword evidence="3 7" id="KW-0479">Metal-binding</keyword>
<comment type="similarity">
    <text evidence="1 7">Belongs to the endoribonuclease YbeY family.</text>
</comment>
<keyword evidence="7" id="KW-0698">rRNA processing</keyword>
<evidence type="ECO:0000256" key="7">
    <source>
        <dbReference type="HAMAP-Rule" id="MF_00009"/>
    </source>
</evidence>
<evidence type="ECO:0000256" key="2">
    <source>
        <dbReference type="ARBA" id="ARBA00022722"/>
    </source>
</evidence>
<comment type="subcellular location">
    <subcellularLocation>
        <location evidence="7">Cytoplasm</location>
    </subcellularLocation>
</comment>
<dbReference type="Proteomes" id="UP000043764">
    <property type="component" value="Unassembled WGS sequence"/>
</dbReference>
<dbReference type="EC" id="3.1.-.-" evidence="7"/>
<dbReference type="SUPFAM" id="SSF55486">
    <property type="entry name" value="Metalloproteases ('zincins'), catalytic domain"/>
    <property type="match status" value="1"/>
</dbReference>
<dbReference type="GO" id="GO:0008270">
    <property type="term" value="F:zinc ion binding"/>
    <property type="evidence" value="ECO:0007669"/>
    <property type="project" value="UniProtKB-UniRule"/>
</dbReference>
<proteinExistence type="inferred from homology"/>
<dbReference type="PROSITE" id="PS01306">
    <property type="entry name" value="UPF0054"/>
    <property type="match status" value="1"/>
</dbReference>
<reference evidence="9" key="1">
    <citation type="submission" date="2015-05" db="EMBL/GenBank/DDBJ databases">
        <authorList>
            <person name="Rodrigo-Torres Lidia"/>
            <person name="Arahal R.David."/>
        </authorList>
    </citation>
    <scope>NUCLEOTIDE SEQUENCE [LARGE SCALE GENOMIC DNA]</scope>
    <source>
        <strain evidence="9">CECT 7321</strain>
    </source>
</reference>
<dbReference type="InterPro" id="IPR002036">
    <property type="entry name" value="YbeY"/>
</dbReference>
<dbReference type="STRING" id="481446.NIT7645_02546"/>